<comment type="caution">
    <text evidence="1">The sequence shown here is derived from an EMBL/GenBank/DDBJ whole genome shotgun (WGS) entry which is preliminary data.</text>
</comment>
<name>A0A645GV11_9ZZZZ</name>
<dbReference type="EMBL" id="VSSQ01077902">
    <property type="protein sequence ID" value="MPN27864.1"/>
    <property type="molecule type" value="Genomic_DNA"/>
</dbReference>
<dbReference type="GO" id="GO:0016020">
    <property type="term" value="C:membrane"/>
    <property type="evidence" value="ECO:0007669"/>
    <property type="project" value="InterPro"/>
</dbReference>
<evidence type="ECO:0000313" key="1">
    <source>
        <dbReference type="EMBL" id="MPN27864.1"/>
    </source>
</evidence>
<organism evidence="1">
    <name type="scientific">bioreactor metagenome</name>
    <dbReference type="NCBI Taxonomy" id="1076179"/>
    <lineage>
        <taxon>unclassified sequences</taxon>
        <taxon>metagenomes</taxon>
        <taxon>ecological metagenomes</taxon>
    </lineage>
</organism>
<protein>
    <submittedName>
        <fullName evidence="1">Uncharacterized protein</fullName>
    </submittedName>
</protein>
<dbReference type="PANTHER" id="PTHR37316:SF3">
    <property type="entry name" value="TEICHOIC ACID GLYCEROL-PHOSPHATE TRANSFERASE"/>
    <property type="match status" value="1"/>
</dbReference>
<dbReference type="Gene3D" id="3.40.50.12580">
    <property type="match status" value="1"/>
</dbReference>
<dbReference type="Pfam" id="PF04464">
    <property type="entry name" value="Glyphos_transf"/>
    <property type="match status" value="1"/>
</dbReference>
<dbReference type="InterPro" id="IPR007554">
    <property type="entry name" value="Glycerophosphate_synth"/>
</dbReference>
<dbReference type="GO" id="GO:0047355">
    <property type="term" value="F:CDP-glycerol glycerophosphotransferase activity"/>
    <property type="evidence" value="ECO:0007669"/>
    <property type="project" value="InterPro"/>
</dbReference>
<dbReference type="AlphaFoldDB" id="A0A645GV11"/>
<proteinExistence type="predicted"/>
<dbReference type="InterPro" id="IPR043148">
    <property type="entry name" value="TagF_C"/>
</dbReference>
<gene>
    <name evidence="1" type="ORF">SDC9_175298</name>
</gene>
<sequence>MPTWRPWEYNQSRLDFAETKYYKMVSRIFKSIPDKYKNNVTILPHPLIAEMITEFEDDMKKYMNFKDKYDDLLQQAKVLITDYSSISYDAFYRGSNVIFYWEEKDYCMEKYGEGTKLMLNEENCFGDICYTPDQLSEVIEKNYLQGQDKKYIDNYRKIVEFNDNKNTERLISYLKKDKLI</sequence>
<dbReference type="PANTHER" id="PTHR37316">
    <property type="entry name" value="TEICHOIC ACID GLYCEROL-PHOSPHATE PRIMASE"/>
    <property type="match status" value="1"/>
</dbReference>
<accession>A0A645GV11</accession>
<dbReference type="InterPro" id="IPR051612">
    <property type="entry name" value="Teichoic_Acid_Biosynth"/>
</dbReference>
<reference evidence="1" key="1">
    <citation type="submission" date="2019-08" db="EMBL/GenBank/DDBJ databases">
        <authorList>
            <person name="Kucharzyk K."/>
            <person name="Murdoch R.W."/>
            <person name="Higgins S."/>
            <person name="Loffler F."/>
        </authorList>
    </citation>
    <scope>NUCLEOTIDE SEQUENCE</scope>
</reference>